<keyword evidence="1" id="KW-1185">Reference proteome</keyword>
<dbReference type="PANTHER" id="PTHR45867">
    <property type="entry name" value="PURPLE ACID PHOSPHATASE"/>
    <property type="match status" value="1"/>
</dbReference>
<accession>A0AAF5DEU2</accession>
<sequence>EKNDKNITRYFHTLLMIKIITFKTFTFDSNFDLKLCIFGDTDTGAMYTINSIKKTLHVINVNNDFTGNNFMKKIEPIAAFILYMVIEGNYSHYDYRFTMPIKKYKNSNLDYFYLFNIINFIGLSSEVYGQYTMNNNISSSFIVLTTENECNKYENLTLTRGYKNLPDLENYFFKYNVDLVLNDKIDDSF</sequence>
<dbReference type="AlphaFoldDB" id="A0AAF5DEU2"/>
<dbReference type="Gene3D" id="3.60.21.10">
    <property type="match status" value="1"/>
</dbReference>
<organism evidence="1 2">
    <name type="scientific">Strongyloides stercoralis</name>
    <name type="common">Threadworm</name>
    <dbReference type="NCBI Taxonomy" id="6248"/>
    <lineage>
        <taxon>Eukaryota</taxon>
        <taxon>Metazoa</taxon>
        <taxon>Ecdysozoa</taxon>
        <taxon>Nematoda</taxon>
        <taxon>Chromadorea</taxon>
        <taxon>Rhabditida</taxon>
        <taxon>Tylenchina</taxon>
        <taxon>Panagrolaimomorpha</taxon>
        <taxon>Strongyloidoidea</taxon>
        <taxon>Strongyloididae</taxon>
        <taxon>Strongyloides</taxon>
    </lineage>
</organism>
<evidence type="ECO:0000313" key="2">
    <source>
        <dbReference type="WBParaSite" id="TCONS_00011362.p1"/>
    </source>
</evidence>
<evidence type="ECO:0000313" key="1">
    <source>
        <dbReference type="Proteomes" id="UP000035681"/>
    </source>
</evidence>
<dbReference type="InterPro" id="IPR029052">
    <property type="entry name" value="Metallo-depent_PP-like"/>
</dbReference>
<proteinExistence type="predicted"/>
<reference evidence="2" key="1">
    <citation type="submission" date="2024-02" db="UniProtKB">
        <authorList>
            <consortium name="WormBaseParasite"/>
        </authorList>
    </citation>
    <scope>IDENTIFICATION</scope>
</reference>
<dbReference type="Proteomes" id="UP000035681">
    <property type="component" value="Unplaced"/>
</dbReference>
<dbReference type="WBParaSite" id="TCONS_00011362.p1">
    <property type="protein sequence ID" value="TCONS_00011362.p1"/>
    <property type="gene ID" value="XLOC_005695"/>
</dbReference>
<dbReference type="PANTHER" id="PTHR45867:SF3">
    <property type="entry name" value="ACID PHOSPHATASE TYPE 7"/>
    <property type="match status" value="1"/>
</dbReference>
<protein>
    <submittedName>
        <fullName evidence="2">Uncharacterized protein</fullName>
    </submittedName>
</protein>
<name>A0AAF5DEU2_STRER</name>